<accession>A0AAD5X6T7</accession>
<comment type="subcellular location">
    <subcellularLocation>
        <location evidence="1">Membrane</location>
    </subcellularLocation>
</comment>
<evidence type="ECO:0000259" key="11">
    <source>
        <dbReference type="SMART" id="SM00382"/>
    </source>
</evidence>
<evidence type="ECO:0000313" key="12">
    <source>
        <dbReference type="EMBL" id="KAJ3089860.1"/>
    </source>
</evidence>
<evidence type="ECO:0000256" key="9">
    <source>
        <dbReference type="ARBA" id="ARBA00034920"/>
    </source>
</evidence>
<name>A0AAD5X6T7_9FUNG</name>
<feature type="non-terminal residue" evidence="12">
    <location>
        <position position="1"/>
    </location>
</feature>
<evidence type="ECO:0000313" key="13">
    <source>
        <dbReference type="Proteomes" id="UP001211907"/>
    </source>
</evidence>
<organism evidence="12 13">
    <name type="scientific">Physocladia obscura</name>
    <dbReference type="NCBI Taxonomy" id="109957"/>
    <lineage>
        <taxon>Eukaryota</taxon>
        <taxon>Fungi</taxon>
        <taxon>Fungi incertae sedis</taxon>
        <taxon>Chytridiomycota</taxon>
        <taxon>Chytridiomycota incertae sedis</taxon>
        <taxon>Chytridiomycetes</taxon>
        <taxon>Chytridiales</taxon>
        <taxon>Chytriomycetaceae</taxon>
        <taxon>Physocladia</taxon>
    </lineage>
</organism>
<evidence type="ECO:0000256" key="1">
    <source>
        <dbReference type="ARBA" id="ARBA00004370"/>
    </source>
</evidence>
<dbReference type="GO" id="GO:0005829">
    <property type="term" value="C:cytosol"/>
    <property type="evidence" value="ECO:0007669"/>
    <property type="project" value="TreeGrafter"/>
</dbReference>
<gene>
    <name evidence="12" type="primary">PEX6</name>
    <name evidence="12" type="ORF">HK100_007632</name>
</gene>
<proteinExistence type="inferred from homology"/>
<dbReference type="InterPro" id="IPR027417">
    <property type="entry name" value="P-loop_NTPase"/>
</dbReference>
<dbReference type="InterPro" id="IPR003959">
    <property type="entry name" value="ATPase_AAA_core"/>
</dbReference>
<dbReference type="InterPro" id="IPR050168">
    <property type="entry name" value="AAA_ATPase_domain"/>
</dbReference>
<dbReference type="Proteomes" id="UP001211907">
    <property type="component" value="Unassembled WGS sequence"/>
</dbReference>
<evidence type="ECO:0000256" key="10">
    <source>
        <dbReference type="ARBA" id="ARBA00048778"/>
    </source>
</evidence>
<dbReference type="Gene3D" id="1.10.8.60">
    <property type="match status" value="2"/>
</dbReference>
<dbReference type="InterPro" id="IPR003593">
    <property type="entry name" value="AAA+_ATPase"/>
</dbReference>
<evidence type="ECO:0000256" key="6">
    <source>
        <dbReference type="ARBA" id="ARBA00022840"/>
    </source>
</evidence>
<dbReference type="FunFam" id="3.40.50.300:FF:000109">
    <property type="entry name" value="Peroxisomal biogenesis factor 6"/>
    <property type="match status" value="1"/>
</dbReference>
<dbReference type="InterPro" id="IPR047533">
    <property type="entry name" value="RecA-like_PEX6_r2"/>
</dbReference>
<feature type="domain" description="AAA+ ATPase" evidence="11">
    <location>
        <begin position="196"/>
        <end position="344"/>
    </location>
</feature>
<dbReference type="AlphaFoldDB" id="A0AAD5X6T7"/>
<comment type="caution">
    <text evidence="12">The sequence shown here is derived from an EMBL/GenBank/DDBJ whole genome shotgun (WGS) entry which is preliminary data.</text>
</comment>
<sequence>MKNPASNNGINANLPSPDESTCFVTPMTLFNLFGPTPDTTPSRVTIQPVAATSAPTANSTSPTADAMSLLSFPRAAQVSVARVAGPYTNSAQFLDACLDALADWFRGDGDRDGNECWRFCAVGDLICVVVDVTHLITPATKIVQSGVTLHHPLPQNMSQHHKLQIHQLPQQQQLQDTTLHNILSTFFHPLAKHLNLACSVLLVAPHGNGKKSLVKAVAAESIGVPVYSVDCFGLSLETSAGDAFGQLDREFVKVRDGGGGDSGCVFLLESVEGVFGGGSGGGGVVLDRKEEEALSYMFGEFMKSKVADCVKYGIAIVATTSDIDKIPKSVQGLFGHEIIIPVESIPSESDRTTIIANLTSRVKLAGDIEKKKLAVQTAGLVPADLVSLIARALAISIDGVAPLTSNPSHQVTELDIAQAGLVISNADFETALTFTKKTQADNIGAPSIPNMLLQTNETCDHSLQTQLIKHAQDLESMFFAEATLLSPVDNDKAGDDVGGLSHIRSNINDTIQLPLERPELFAAGMKKRSGILLFGPPGTGKTLIAKAVATTFSLNFLSVKGPELLNMYIGESEANVRRIFQQARNAKPCVIFFDELDSVAPKRGDKGDSSGGVMDRIVSQLLAELDNVGGGSGGEVFVIGATNRPDLLDAALLRPGRFDKMLYLGVSGEKEKQVSVLQALTRNLETVADRLPEHLTGADLYALCSDAMLKAISRTIRTVDEKY</sequence>
<dbReference type="PANTHER" id="PTHR23077:SF9">
    <property type="entry name" value="PEROXISOMAL ATPASE PEX6"/>
    <property type="match status" value="1"/>
</dbReference>
<keyword evidence="13" id="KW-1185">Reference proteome</keyword>
<dbReference type="GO" id="GO:0005778">
    <property type="term" value="C:peroxisomal membrane"/>
    <property type="evidence" value="ECO:0007669"/>
    <property type="project" value="TreeGrafter"/>
</dbReference>
<evidence type="ECO:0000256" key="2">
    <source>
        <dbReference type="ARBA" id="ARBA00006914"/>
    </source>
</evidence>
<evidence type="ECO:0000256" key="3">
    <source>
        <dbReference type="ARBA" id="ARBA00022593"/>
    </source>
</evidence>
<comment type="similarity">
    <text evidence="2">Belongs to the AAA ATPase family.</text>
</comment>
<keyword evidence="3" id="KW-0962">Peroxisome biogenesis</keyword>
<evidence type="ECO:0000256" key="7">
    <source>
        <dbReference type="ARBA" id="ARBA00023136"/>
    </source>
</evidence>
<evidence type="ECO:0000256" key="4">
    <source>
        <dbReference type="ARBA" id="ARBA00022741"/>
    </source>
</evidence>
<dbReference type="EMBL" id="JADGJH010003609">
    <property type="protein sequence ID" value="KAJ3089860.1"/>
    <property type="molecule type" value="Genomic_DNA"/>
</dbReference>
<dbReference type="InterPro" id="IPR003960">
    <property type="entry name" value="ATPase_AAA_CS"/>
</dbReference>
<evidence type="ECO:0000256" key="8">
    <source>
        <dbReference type="ARBA" id="ARBA00034811"/>
    </source>
</evidence>
<keyword evidence="4" id="KW-0547">Nucleotide-binding</keyword>
<dbReference type="Pfam" id="PF00004">
    <property type="entry name" value="AAA"/>
    <property type="match status" value="2"/>
</dbReference>
<protein>
    <recommendedName>
        <fullName evidence="8">Peroxisomal ATPase PEX6</fullName>
    </recommendedName>
    <alternativeName>
        <fullName evidence="9">Peroxin-6</fullName>
    </alternativeName>
</protein>
<keyword evidence="5" id="KW-0378">Hydrolase</keyword>
<feature type="domain" description="AAA+ ATPase" evidence="11">
    <location>
        <begin position="527"/>
        <end position="668"/>
    </location>
</feature>
<dbReference type="SMART" id="SM00382">
    <property type="entry name" value="AAA"/>
    <property type="match status" value="2"/>
</dbReference>
<dbReference type="GO" id="GO:0016887">
    <property type="term" value="F:ATP hydrolysis activity"/>
    <property type="evidence" value="ECO:0007669"/>
    <property type="project" value="InterPro"/>
</dbReference>
<dbReference type="GO" id="GO:0005524">
    <property type="term" value="F:ATP binding"/>
    <property type="evidence" value="ECO:0007669"/>
    <property type="project" value="UniProtKB-KW"/>
</dbReference>
<dbReference type="PANTHER" id="PTHR23077">
    <property type="entry name" value="AAA-FAMILY ATPASE"/>
    <property type="match status" value="1"/>
</dbReference>
<dbReference type="CDD" id="cd19527">
    <property type="entry name" value="RecA-like_PEX6_r2"/>
    <property type="match status" value="1"/>
</dbReference>
<keyword evidence="6" id="KW-0067">ATP-binding</keyword>
<comment type="catalytic activity">
    <reaction evidence="10">
        <text>ATP + H2O = ADP + phosphate + H(+)</text>
        <dbReference type="Rhea" id="RHEA:13065"/>
        <dbReference type="ChEBI" id="CHEBI:15377"/>
        <dbReference type="ChEBI" id="CHEBI:15378"/>
        <dbReference type="ChEBI" id="CHEBI:30616"/>
        <dbReference type="ChEBI" id="CHEBI:43474"/>
        <dbReference type="ChEBI" id="CHEBI:456216"/>
    </reaction>
    <physiologicalReaction direction="left-to-right" evidence="10">
        <dbReference type="Rhea" id="RHEA:13066"/>
    </physiologicalReaction>
</comment>
<reference evidence="12" key="1">
    <citation type="submission" date="2020-05" db="EMBL/GenBank/DDBJ databases">
        <title>Phylogenomic resolution of chytrid fungi.</title>
        <authorList>
            <person name="Stajich J.E."/>
            <person name="Amses K."/>
            <person name="Simmons R."/>
            <person name="Seto K."/>
            <person name="Myers J."/>
            <person name="Bonds A."/>
            <person name="Quandt C.A."/>
            <person name="Barry K."/>
            <person name="Liu P."/>
            <person name="Grigoriev I."/>
            <person name="Longcore J.E."/>
            <person name="James T.Y."/>
        </authorList>
    </citation>
    <scope>NUCLEOTIDE SEQUENCE</scope>
    <source>
        <strain evidence="12">JEL0513</strain>
    </source>
</reference>
<keyword evidence="7" id="KW-0472">Membrane</keyword>
<evidence type="ECO:0000256" key="5">
    <source>
        <dbReference type="ARBA" id="ARBA00022801"/>
    </source>
</evidence>
<dbReference type="Gene3D" id="3.40.50.300">
    <property type="entry name" value="P-loop containing nucleotide triphosphate hydrolases"/>
    <property type="match status" value="2"/>
</dbReference>
<dbReference type="SUPFAM" id="SSF52540">
    <property type="entry name" value="P-loop containing nucleoside triphosphate hydrolases"/>
    <property type="match status" value="2"/>
</dbReference>
<dbReference type="GO" id="GO:0016558">
    <property type="term" value="P:protein import into peroxisome matrix"/>
    <property type="evidence" value="ECO:0007669"/>
    <property type="project" value="TreeGrafter"/>
</dbReference>
<dbReference type="PROSITE" id="PS00674">
    <property type="entry name" value="AAA"/>
    <property type="match status" value="1"/>
</dbReference>